<organism evidence="2 3">
    <name type="scientific">Alternaria tenuissima</name>
    <dbReference type="NCBI Taxonomy" id="119927"/>
    <lineage>
        <taxon>Eukaryota</taxon>
        <taxon>Fungi</taxon>
        <taxon>Dikarya</taxon>
        <taxon>Ascomycota</taxon>
        <taxon>Pezizomycotina</taxon>
        <taxon>Dothideomycetes</taxon>
        <taxon>Pleosporomycetidae</taxon>
        <taxon>Pleosporales</taxon>
        <taxon>Pleosporineae</taxon>
        <taxon>Pleosporaceae</taxon>
        <taxon>Alternaria</taxon>
        <taxon>Alternaria sect. Alternaria</taxon>
        <taxon>Alternaria alternata complex</taxon>
    </lineage>
</organism>
<feature type="region of interest" description="Disordered" evidence="1">
    <location>
        <begin position="57"/>
        <end position="81"/>
    </location>
</feature>
<reference evidence="3" key="1">
    <citation type="journal article" date="2019" name="bioRxiv">
        <title>Genomics, evolutionary history and diagnostics of the Alternaria alternata species group including apple and Asian pear pathotypes.</title>
        <authorList>
            <person name="Armitage A.D."/>
            <person name="Cockerton H.M."/>
            <person name="Sreenivasaprasad S."/>
            <person name="Woodhall J.W."/>
            <person name="Lane C.R."/>
            <person name="Harrison R.J."/>
            <person name="Clarkson J.P."/>
        </authorList>
    </citation>
    <scope>NUCLEOTIDE SEQUENCE [LARGE SCALE GENOMIC DNA]</scope>
    <source>
        <strain evidence="3">FERA 1082</strain>
    </source>
</reference>
<accession>A0A4Q4M3E3</accession>
<dbReference type="Proteomes" id="UP000292402">
    <property type="component" value="Unassembled WGS sequence"/>
</dbReference>
<name>A0A4Q4M3E3_9PLEO</name>
<dbReference type="EMBL" id="PDXA01000049">
    <property type="protein sequence ID" value="RYN41652.1"/>
    <property type="molecule type" value="Genomic_DNA"/>
</dbReference>
<feature type="region of interest" description="Disordered" evidence="1">
    <location>
        <begin position="1"/>
        <end position="36"/>
    </location>
</feature>
<proteinExistence type="predicted"/>
<evidence type="ECO:0000313" key="3">
    <source>
        <dbReference type="Proteomes" id="UP000292402"/>
    </source>
</evidence>
<comment type="caution">
    <text evidence="2">The sequence shown here is derived from an EMBL/GenBank/DDBJ whole genome shotgun (WGS) entry which is preliminary data.</text>
</comment>
<evidence type="ECO:0000256" key="1">
    <source>
        <dbReference type="SAM" id="MobiDB-lite"/>
    </source>
</evidence>
<protein>
    <submittedName>
        <fullName evidence="2">Uncharacterized protein</fullName>
    </submittedName>
</protein>
<gene>
    <name evidence="2" type="ORF">AA0114_g10723</name>
</gene>
<evidence type="ECO:0000313" key="2">
    <source>
        <dbReference type="EMBL" id="RYN41652.1"/>
    </source>
</evidence>
<dbReference type="AlphaFoldDB" id="A0A4Q4M3E3"/>
<sequence>MAPYVPKEYPQERGWKLGGDASDAHETELCKNGPAPPNYLVERRLKKDGKYNIRYTELSGSPQTSKRAPHPFSAESLQKNPTPKIAKEFDLNRPDYRGVFHVPITYKAGPEIKWQFSGSPARALAAALAARGVKCKHGDLTKVVTEADVKATFASVSAKEMQVSDNHKLYHPADRNSLVFPDEVNIAIAARAYKHSLILFCLFMNADRTGYNHFYNTENRPPIYARWSTGRQASFPPVVLGCLPKFKLPKNPTFEVMWFSIDVDKGVARPTWHRCLYHHFNSGLTIKGLAEGFGFPMKELEPSVFLWTLVSLHRRRVLGTHIPDDHLACWIWQFSEHLVEKCKPWTNPHPSPFQYDNTKLAAYKAKYPEFIRLNFQTLTALILNPNMTSKGKSILQYAWLWNEAIDAQVQCLLDDTDANLAIFQSKMEAARKLPF</sequence>